<name>A0AAD5DAA5_AMBAR</name>
<feature type="non-terminal residue" evidence="1">
    <location>
        <position position="1"/>
    </location>
</feature>
<evidence type="ECO:0000313" key="1">
    <source>
        <dbReference type="EMBL" id="KAI7755820.1"/>
    </source>
</evidence>
<dbReference type="AlphaFoldDB" id="A0AAD5DAA5"/>
<accession>A0AAD5DAA5</accession>
<dbReference type="Proteomes" id="UP001206925">
    <property type="component" value="Unassembled WGS sequence"/>
</dbReference>
<comment type="caution">
    <text evidence="1">The sequence shown here is derived from an EMBL/GenBank/DDBJ whole genome shotgun (WGS) entry which is preliminary data.</text>
</comment>
<gene>
    <name evidence="1" type="ORF">M8C21_008545</name>
</gene>
<evidence type="ECO:0000313" key="2">
    <source>
        <dbReference type="Proteomes" id="UP001206925"/>
    </source>
</evidence>
<reference evidence="1" key="1">
    <citation type="submission" date="2022-06" db="EMBL/GenBank/DDBJ databases">
        <title>Uncovering the hologenomic basis of an extraordinary plant invasion.</title>
        <authorList>
            <person name="Bieker V.C."/>
            <person name="Martin M.D."/>
            <person name="Gilbert T."/>
            <person name="Hodgins K."/>
            <person name="Battlay P."/>
            <person name="Petersen B."/>
            <person name="Wilson J."/>
        </authorList>
    </citation>
    <scope>NUCLEOTIDE SEQUENCE</scope>
    <source>
        <strain evidence="1">AA19_3_7</strain>
        <tissue evidence="1">Leaf</tissue>
    </source>
</reference>
<protein>
    <submittedName>
        <fullName evidence="1">Uncharacterized protein</fullName>
    </submittedName>
</protein>
<keyword evidence="2" id="KW-1185">Reference proteome</keyword>
<feature type="non-terminal residue" evidence="1">
    <location>
        <position position="103"/>
    </location>
</feature>
<proteinExistence type="predicted"/>
<sequence length="103" mass="11714">VTSVKELSGQICQICGDEIEITADDLVMNMKEERVTKFSLNARLGGPRVDGDEDEEEFDDLDNEFDVANFLRRDGHVVSEAGLSSRFNIRLVYRPPLPRWMVP</sequence>
<dbReference type="EMBL" id="JAMZMK010000807">
    <property type="protein sequence ID" value="KAI7755820.1"/>
    <property type="molecule type" value="Genomic_DNA"/>
</dbReference>
<organism evidence="1 2">
    <name type="scientific">Ambrosia artemisiifolia</name>
    <name type="common">Common ragweed</name>
    <dbReference type="NCBI Taxonomy" id="4212"/>
    <lineage>
        <taxon>Eukaryota</taxon>
        <taxon>Viridiplantae</taxon>
        <taxon>Streptophyta</taxon>
        <taxon>Embryophyta</taxon>
        <taxon>Tracheophyta</taxon>
        <taxon>Spermatophyta</taxon>
        <taxon>Magnoliopsida</taxon>
        <taxon>eudicotyledons</taxon>
        <taxon>Gunneridae</taxon>
        <taxon>Pentapetalae</taxon>
        <taxon>asterids</taxon>
        <taxon>campanulids</taxon>
        <taxon>Asterales</taxon>
        <taxon>Asteraceae</taxon>
        <taxon>Asteroideae</taxon>
        <taxon>Heliantheae alliance</taxon>
        <taxon>Heliantheae</taxon>
        <taxon>Ambrosia</taxon>
    </lineage>
</organism>